<reference evidence="1" key="2">
    <citation type="journal article" date="2022" name="New Phytol.">
        <title>Evolutionary transition to the ectomycorrhizal habit in the genomes of a hyperdiverse lineage of mushroom-forming fungi.</title>
        <authorList>
            <person name="Looney B."/>
            <person name="Miyauchi S."/>
            <person name="Morin E."/>
            <person name="Drula E."/>
            <person name="Courty P.E."/>
            <person name="Kohler A."/>
            <person name="Kuo A."/>
            <person name="LaButti K."/>
            <person name="Pangilinan J."/>
            <person name="Lipzen A."/>
            <person name="Riley R."/>
            <person name="Andreopoulos W."/>
            <person name="He G."/>
            <person name="Johnson J."/>
            <person name="Nolan M."/>
            <person name="Tritt A."/>
            <person name="Barry K.W."/>
            <person name="Grigoriev I.V."/>
            <person name="Nagy L.G."/>
            <person name="Hibbett D."/>
            <person name="Henrissat B."/>
            <person name="Matheny P.B."/>
            <person name="Labbe J."/>
            <person name="Martin F.M."/>
        </authorList>
    </citation>
    <scope>NUCLEOTIDE SEQUENCE</scope>
    <source>
        <strain evidence="1">FP105234-sp</strain>
    </source>
</reference>
<comment type="caution">
    <text evidence="1">The sequence shown here is derived from an EMBL/GenBank/DDBJ whole genome shotgun (WGS) entry which is preliminary data.</text>
</comment>
<keyword evidence="2" id="KW-1185">Reference proteome</keyword>
<evidence type="ECO:0000313" key="1">
    <source>
        <dbReference type="EMBL" id="KAI0040647.1"/>
    </source>
</evidence>
<evidence type="ECO:0000313" key="2">
    <source>
        <dbReference type="Proteomes" id="UP000814033"/>
    </source>
</evidence>
<accession>A0ACB8R9T1</accession>
<gene>
    <name evidence="1" type="ORF">FA95DRAFT_1549574</name>
</gene>
<name>A0ACB8R9T1_9AGAM</name>
<dbReference type="Proteomes" id="UP000814033">
    <property type="component" value="Unassembled WGS sequence"/>
</dbReference>
<protein>
    <submittedName>
        <fullName evidence="1">Uncharacterized protein</fullName>
    </submittedName>
</protein>
<proteinExistence type="predicted"/>
<organism evidence="1 2">
    <name type="scientific">Auriscalpium vulgare</name>
    <dbReference type="NCBI Taxonomy" id="40419"/>
    <lineage>
        <taxon>Eukaryota</taxon>
        <taxon>Fungi</taxon>
        <taxon>Dikarya</taxon>
        <taxon>Basidiomycota</taxon>
        <taxon>Agaricomycotina</taxon>
        <taxon>Agaricomycetes</taxon>
        <taxon>Russulales</taxon>
        <taxon>Auriscalpiaceae</taxon>
        <taxon>Auriscalpium</taxon>
    </lineage>
</organism>
<sequence>MAAEPAAPSDGQEIIDLTNSPKREIIEIHDTPPPTPSKAPELPRENRRERRKRMAEELGSPNGKPTQISTRVSKDSSVKREAKDAARAADAGAEDGERTGNGDERKAKKKRRRGNKRDDEASSQDVNKEPVADDSLFVVDTEPVQVPTNLAFQITITAVAAASNAAAGPSSSTTADASPALLLPSHVSVLEAGDGITPIQIIRPPESDSDSDSYIEYLDYDDRNAAGVVRYFDDRPNEEKHARFVCKRCGVENEHKTYECPVQICLTCGARDEHSTRGCPISKKCFNCGMRGHINKTCPNRHSRGMGPSSYDDCDRCGADKHHTNECPTLWRLYEYVADEERTRILAAREEKRTLGLGKGGEGYVARDEWCYNCGGEGHLGDDCNEVAHVSDFPTEPSAFSAYNTLSGPFFDPSSSPTQPSTSRRAPRDWESGATNADGWGFDAPGNVGRRGRAKDRERMARELRAREEAQDEDEDDWFGNARNVRARGVNGDAGRKEGGKERTIKIKGAWSATAGRDRPRSHTADRGRDRDREKDRDGGRKTSSLLARLADDGDAGGRSSGHSHSRRKDDRRDRDRDRDRDYGDRRHDDRDRDRDVVREWDRERERERAKYERSSYSSRHSQESRGPRYKGGYSR</sequence>
<reference evidence="1" key="1">
    <citation type="submission" date="2021-02" db="EMBL/GenBank/DDBJ databases">
        <authorList>
            <consortium name="DOE Joint Genome Institute"/>
            <person name="Ahrendt S."/>
            <person name="Looney B.P."/>
            <person name="Miyauchi S."/>
            <person name="Morin E."/>
            <person name="Drula E."/>
            <person name="Courty P.E."/>
            <person name="Chicoki N."/>
            <person name="Fauchery L."/>
            <person name="Kohler A."/>
            <person name="Kuo A."/>
            <person name="Labutti K."/>
            <person name="Pangilinan J."/>
            <person name="Lipzen A."/>
            <person name="Riley R."/>
            <person name="Andreopoulos W."/>
            <person name="He G."/>
            <person name="Johnson J."/>
            <person name="Barry K.W."/>
            <person name="Grigoriev I.V."/>
            <person name="Nagy L."/>
            <person name="Hibbett D."/>
            <person name="Henrissat B."/>
            <person name="Matheny P.B."/>
            <person name="Labbe J."/>
            <person name="Martin F."/>
        </authorList>
    </citation>
    <scope>NUCLEOTIDE SEQUENCE</scope>
    <source>
        <strain evidence="1">FP105234-sp</strain>
    </source>
</reference>
<dbReference type="EMBL" id="MU276179">
    <property type="protein sequence ID" value="KAI0040647.1"/>
    <property type="molecule type" value="Genomic_DNA"/>
</dbReference>